<dbReference type="Pfam" id="PF04354">
    <property type="entry name" value="ZipA_C"/>
    <property type="match status" value="1"/>
</dbReference>
<keyword evidence="4 9" id="KW-0812">Transmembrane</keyword>
<comment type="similarity">
    <text evidence="8">Belongs to the ZipA family.</text>
</comment>
<dbReference type="Proteomes" id="UP000199169">
    <property type="component" value="Unassembled WGS sequence"/>
</dbReference>
<dbReference type="SUPFAM" id="SSF64383">
    <property type="entry name" value="Cell-division protein ZipA, C-terminal domain"/>
    <property type="match status" value="1"/>
</dbReference>
<evidence type="ECO:0000256" key="4">
    <source>
        <dbReference type="ARBA" id="ARBA00022692"/>
    </source>
</evidence>
<dbReference type="AlphaFoldDB" id="A0A1A8XNK0"/>
<dbReference type="PANTHER" id="PTHR38685">
    <property type="entry name" value="CELL DIVISION PROTEIN ZIPA"/>
    <property type="match status" value="1"/>
</dbReference>
<gene>
    <name evidence="12" type="ORF">ACCAA_220034</name>
</gene>
<keyword evidence="3 8" id="KW-0132">Cell division</keyword>
<evidence type="ECO:0000256" key="9">
    <source>
        <dbReference type="RuleBase" id="RU003613"/>
    </source>
</evidence>
<dbReference type="EMBL" id="FLQX01000097">
    <property type="protein sequence ID" value="SBT05533.1"/>
    <property type="molecule type" value="Genomic_DNA"/>
</dbReference>
<evidence type="ECO:0000313" key="12">
    <source>
        <dbReference type="EMBL" id="SBT05533.1"/>
    </source>
</evidence>
<keyword evidence="5" id="KW-1133">Transmembrane helix</keyword>
<evidence type="ECO:0000256" key="1">
    <source>
        <dbReference type="ARBA" id="ARBA00022475"/>
    </source>
</evidence>
<sequence length="415" mass="45377">MTDLQMGLIGLGGTAVIGVLAYNKWQEHKHRKLAEQLLNGRQTDVLLDEPRSEETADERADSDARVAATARSGDDRVEPLLRQEPVFAAPAADRLARTEESAVASPPAFLSSSDAVAPRRSAPAESVRPADGRTDAREIAATLYRLSPLIDYIAAIEVSEPAAAYRIHDLQRVALERVGKPLNWIGYNETSREWEAILEDSDNAYQHIRVGLQLVDRKGPVRDGDLSVFHVAINDLATELMGVAELPLRDPALQAAAQLDEFCAGVDIQIGVNVISQGQVFPGTKLRALAESAGMVIDADGRFARCDDDGNVLYVLINQETQGFSAESMRTMSTHGMTFLLDVPRVANGDRVLTQMVDLARRFADALNGALVDDNRRPLSERAIEPIRRQVVQYQTAMAHRQLPSGGPLAQRLFS</sequence>
<reference evidence="13" key="1">
    <citation type="submission" date="2016-06" db="EMBL/GenBank/DDBJ databases">
        <authorList>
            <person name="McIlroy S.J."/>
            <person name="Karst S.M."/>
            <person name="Albertsen M."/>
        </authorList>
    </citation>
    <scope>NUCLEOTIDE SEQUENCE [LARGE SCALE GENOMIC DNA]</scope>
</reference>
<proteinExistence type="inferred from homology"/>
<evidence type="ECO:0000256" key="6">
    <source>
        <dbReference type="ARBA" id="ARBA00023136"/>
    </source>
</evidence>
<feature type="region of interest" description="Disordered" evidence="10">
    <location>
        <begin position="48"/>
        <end position="82"/>
    </location>
</feature>
<feature type="region of interest" description="Disordered" evidence="10">
    <location>
        <begin position="98"/>
        <end position="133"/>
    </location>
</feature>
<feature type="compositionally biased region" description="Basic and acidic residues" evidence="10">
    <location>
        <begin position="48"/>
        <end position="64"/>
    </location>
</feature>
<accession>A0A1A8XNK0</accession>
<evidence type="ECO:0000313" key="13">
    <source>
        <dbReference type="Proteomes" id="UP000199169"/>
    </source>
</evidence>
<dbReference type="InterPro" id="IPR036765">
    <property type="entry name" value="ZipA_FtsZ-bd_C_sf"/>
</dbReference>
<keyword evidence="13" id="KW-1185">Reference proteome</keyword>
<dbReference type="SMART" id="SM00771">
    <property type="entry name" value="ZipA_C"/>
    <property type="match status" value="1"/>
</dbReference>
<dbReference type="STRING" id="1860102.ACCAA_220034"/>
<comment type="subcellular location">
    <subcellularLocation>
        <location evidence="9">Cell inner membrane</location>
        <topology evidence="9">Single-pass type I membrane protein</topology>
    </subcellularLocation>
</comment>
<dbReference type="RefSeq" id="WP_186406620.1">
    <property type="nucleotide sequence ID" value="NZ_FLQX01000097.1"/>
</dbReference>
<dbReference type="InterPro" id="IPR011919">
    <property type="entry name" value="Cell_div_ZipA"/>
</dbReference>
<name>A0A1A8XNK0_9PROT</name>
<evidence type="ECO:0000256" key="2">
    <source>
        <dbReference type="ARBA" id="ARBA00022519"/>
    </source>
</evidence>
<dbReference type="Gene3D" id="3.30.1400.10">
    <property type="entry name" value="ZipA, C-terminal FtsZ-binding domain"/>
    <property type="match status" value="1"/>
</dbReference>
<evidence type="ECO:0000259" key="11">
    <source>
        <dbReference type="SMART" id="SM00771"/>
    </source>
</evidence>
<evidence type="ECO:0000256" key="7">
    <source>
        <dbReference type="ARBA" id="ARBA00023306"/>
    </source>
</evidence>
<evidence type="ECO:0000256" key="3">
    <source>
        <dbReference type="ARBA" id="ARBA00022618"/>
    </source>
</evidence>
<dbReference type="PANTHER" id="PTHR38685:SF1">
    <property type="entry name" value="CELL DIVISION PROTEIN ZIPA"/>
    <property type="match status" value="1"/>
</dbReference>
<protein>
    <recommendedName>
        <fullName evidence="8">Cell division protein ZipA</fullName>
    </recommendedName>
</protein>
<feature type="compositionally biased region" description="Basic and acidic residues" evidence="10">
    <location>
        <begin position="72"/>
        <end position="81"/>
    </location>
</feature>
<evidence type="ECO:0000256" key="8">
    <source>
        <dbReference type="RuleBase" id="RU003612"/>
    </source>
</evidence>
<dbReference type="GO" id="GO:0032153">
    <property type="term" value="C:cell division site"/>
    <property type="evidence" value="ECO:0007669"/>
    <property type="project" value="TreeGrafter"/>
</dbReference>
<keyword evidence="7 8" id="KW-0131">Cell cycle</keyword>
<feature type="domain" description="ZipA C-terminal FtsZ-binding" evidence="11">
    <location>
        <begin position="266"/>
        <end position="391"/>
    </location>
</feature>
<dbReference type="InterPro" id="IPR007449">
    <property type="entry name" value="ZipA_FtsZ-bd_C"/>
</dbReference>
<organism evidence="12 13">
    <name type="scientific">Candidatus Accumulibacter aalborgensis</name>
    <dbReference type="NCBI Taxonomy" id="1860102"/>
    <lineage>
        <taxon>Bacteria</taxon>
        <taxon>Pseudomonadati</taxon>
        <taxon>Pseudomonadota</taxon>
        <taxon>Betaproteobacteria</taxon>
        <taxon>Candidatus Accumulibacter</taxon>
    </lineage>
</organism>
<keyword evidence="2 9" id="KW-0997">Cell inner membrane</keyword>
<evidence type="ECO:0000256" key="10">
    <source>
        <dbReference type="SAM" id="MobiDB-lite"/>
    </source>
</evidence>
<dbReference type="GO" id="GO:0000917">
    <property type="term" value="P:division septum assembly"/>
    <property type="evidence" value="ECO:0007669"/>
    <property type="project" value="TreeGrafter"/>
</dbReference>
<keyword evidence="1 9" id="KW-1003">Cell membrane</keyword>
<keyword evidence="6 9" id="KW-0472">Membrane</keyword>
<comment type="function">
    <text evidence="8">Essential cell division protein that stabilizes the FtsZ protofilaments by cross-linking them and that serves as a cytoplasmic membrane anchor for the Z ring. Also required for the recruitment to the septal ring of downstream cell division proteins.</text>
</comment>
<dbReference type="GO" id="GO:0005886">
    <property type="term" value="C:plasma membrane"/>
    <property type="evidence" value="ECO:0007669"/>
    <property type="project" value="UniProtKB-SubCell"/>
</dbReference>
<evidence type="ECO:0000256" key="5">
    <source>
        <dbReference type="ARBA" id="ARBA00022989"/>
    </source>
</evidence>